<dbReference type="CDD" id="cd08563">
    <property type="entry name" value="GDPD_TtGDE_like"/>
    <property type="match status" value="1"/>
</dbReference>
<feature type="region of interest" description="Disordered" evidence="1">
    <location>
        <begin position="1"/>
        <end position="27"/>
    </location>
</feature>
<feature type="domain" description="GP-PDE" evidence="2">
    <location>
        <begin position="40"/>
        <end position="276"/>
    </location>
</feature>
<evidence type="ECO:0000259" key="2">
    <source>
        <dbReference type="PROSITE" id="PS51704"/>
    </source>
</evidence>
<dbReference type="Proteomes" id="UP001235840">
    <property type="component" value="Unassembled WGS sequence"/>
</dbReference>
<gene>
    <name evidence="3" type="ORF">J2S11_002200</name>
</gene>
<dbReference type="PROSITE" id="PS51704">
    <property type="entry name" value="GP_PDE"/>
    <property type="match status" value="1"/>
</dbReference>
<dbReference type="GO" id="GO:0008889">
    <property type="term" value="F:glycerophosphodiester phosphodiesterase activity"/>
    <property type="evidence" value="ECO:0007669"/>
    <property type="project" value="UniProtKB-EC"/>
</dbReference>
<keyword evidence="3" id="KW-0378">Hydrolase</keyword>
<comment type="caution">
    <text evidence="3">The sequence shown here is derived from an EMBL/GenBank/DDBJ whole genome shotgun (WGS) entry which is preliminary data.</text>
</comment>
<dbReference type="SUPFAM" id="SSF51695">
    <property type="entry name" value="PLC-like phosphodiesterases"/>
    <property type="match status" value="1"/>
</dbReference>
<dbReference type="EMBL" id="JAUSTY010000008">
    <property type="protein sequence ID" value="MDQ0166296.1"/>
    <property type="molecule type" value="Genomic_DNA"/>
</dbReference>
<accession>A0ABT9VZ76</accession>
<name>A0ABT9VZ76_9BACI</name>
<protein>
    <submittedName>
        <fullName evidence="3">Glycerophosphoryl diester phosphodiesterase</fullName>
        <ecNumber evidence="3">3.1.4.46</ecNumber>
    </submittedName>
</protein>
<dbReference type="PANTHER" id="PTHR46211:SF1">
    <property type="entry name" value="GLYCEROPHOSPHODIESTER PHOSPHODIESTERASE, CYTOPLASMIC"/>
    <property type="match status" value="1"/>
</dbReference>
<evidence type="ECO:0000313" key="3">
    <source>
        <dbReference type="EMBL" id="MDQ0166296.1"/>
    </source>
</evidence>
<dbReference type="EC" id="3.1.4.46" evidence="3"/>
<dbReference type="PANTHER" id="PTHR46211">
    <property type="entry name" value="GLYCEROPHOSPHORYL DIESTER PHOSPHODIESTERASE"/>
    <property type="match status" value="1"/>
</dbReference>
<dbReference type="InterPro" id="IPR017946">
    <property type="entry name" value="PLC-like_Pdiesterase_TIM-brl"/>
</dbReference>
<dbReference type="Pfam" id="PF03009">
    <property type="entry name" value="GDPD"/>
    <property type="match status" value="1"/>
</dbReference>
<sequence>MTQPFHEQKNNQVSEQTNEQSSNKTNEQMNRQFGEGEQQTLIIAHRGSKGTHPENTMVAFLEALEVGAEGIELDVHLSKDGIPVVIHDETLERTTNGKGWVKDYTVEELKCFEASAEFGAEHKEATIPTLEETLEWLASTQLLLNIELKNGLLPYPTMEEKIVELVNKYSLEERIIFSSFNHYSLVKLHQLQPEIETAILFMEGLYEPWNYAKSIGAKGLHCYLPVAQPLLLQRAREEGTPVRPFTVNEEAHIRALIQGGSSAIITDFPEKALQIRRSLA</sequence>
<dbReference type="PROSITE" id="PS50007">
    <property type="entry name" value="PIPLC_X_DOMAIN"/>
    <property type="match status" value="1"/>
</dbReference>
<dbReference type="Gene3D" id="3.20.20.190">
    <property type="entry name" value="Phosphatidylinositol (PI) phosphodiesterase"/>
    <property type="match status" value="1"/>
</dbReference>
<evidence type="ECO:0000313" key="4">
    <source>
        <dbReference type="Proteomes" id="UP001235840"/>
    </source>
</evidence>
<proteinExistence type="predicted"/>
<keyword evidence="4" id="KW-1185">Reference proteome</keyword>
<organism evidence="3 4">
    <name type="scientific">Caldalkalibacillus horti</name>
    <dbReference type="NCBI Taxonomy" id="77523"/>
    <lineage>
        <taxon>Bacteria</taxon>
        <taxon>Bacillati</taxon>
        <taxon>Bacillota</taxon>
        <taxon>Bacilli</taxon>
        <taxon>Bacillales</taxon>
        <taxon>Bacillaceae</taxon>
        <taxon>Caldalkalibacillus</taxon>
    </lineage>
</organism>
<evidence type="ECO:0000256" key="1">
    <source>
        <dbReference type="SAM" id="MobiDB-lite"/>
    </source>
</evidence>
<reference evidence="3 4" key="1">
    <citation type="submission" date="2023-07" db="EMBL/GenBank/DDBJ databases">
        <title>Genomic Encyclopedia of Type Strains, Phase IV (KMG-IV): sequencing the most valuable type-strain genomes for metagenomic binning, comparative biology and taxonomic classification.</title>
        <authorList>
            <person name="Goeker M."/>
        </authorList>
    </citation>
    <scope>NUCLEOTIDE SEQUENCE [LARGE SCALE GENOMIC DNA]</scope>
    <source>
        <strain evidence="3 4">DSM 12751</strain>
    </source>
</reference>
<dbReference type="RefSeq" id="WP_307394387.1">
    <property type="nucleotide sequence ID" value="NZ_BAAADK010000020.1"/>
</dbReference>
<dbReference type="InterPro" id="IPR030395">
    <property type="entry name" value="GP_PDE_dom"/>
</dbReference>